<evidence type="ECO:0000256" key="1">
    <source>
        <dbReference type="SAM" id="Coils"/>
    </source>
</evidence>
<sequence length="802" mass="91604">MSYSTPLRSAAPLPGPRIFRIDTTDTCSSISTTATAPNLPGPGRNVGLIFDFLGASLERFMIRRASMRLRLRAEAVVSTSSVSTTATAPNLSGAGRTVGLLFDFLGITLERFMNRQAATRLRLGPDAVVQDIRALRRLWPYSESFVDAHPPTLDEQRRLAKLCKKLLKYCSATVLETQLCALNELTALAFDDPYLRRLLSDFPTKRYLSPAFREPELHVASAKAMICIEEVEVHTLFKTLQKLWMRKIALGPRGMIDQFSWTKGAQRCEQRIGELICDPDRSFMVVRHMRTSHVSPIPKIWNQFLKFAYANPDLVEWDGIELDILRMEMEMARGVMGSRSFNFSRFVVEEPFRFRQFIQSSLTLSSTTSIGSQHDAERTFYMLSRLSGSTGLSDHIMLARQIGKAIQHQSEHRDMLEPIERSMLTNEMWIAFSHLVVYHLPTSRFFGSDWIPRKRCPKKDLRPACAFLADYYLDTSLHEYSDTREYSVRLIASALTLSRYCKLVLESLLSNLLPSDCREDVLQPSSLIYRIRQDDEIISTLPNQPSTSESTFCAKRYHHLQLAHSSDLECSLFSERGYDDVFFLEVYGHSSPFDATGHYPILAGFNSEDESEELYTAIVFYDDADDGDAVLSKKCLVHVGDGARVVSYVDGKGNQRKTDRFFVMVLRYDPSDREYRHRDIPSSAVFQTGPAYWLEARRTVVDGAKDNSNICEDESEDVDVEENRDEVRCDDEVFEEEERPSAESSSYQTLEEVQEIYEEAVRRYNQLALQMREVEGRMEELSESFCDIGLVREAEGDYEGEH</sequence>
<dbReference type="InParanoid" id="A0A0H2RWT3"/>
<feature type="coiled-coil region" evidence="1">
    <location>
        <begin position="747"/>
        <end position="784"/>
    </location>
</feature>
<organism evidence="2 3">
    <name type="scientific">Schizopora paradoxa</name>
    <dbReference type="NCBI Taxonomy" id="27342"/>
    <lineage>
        <taxon>Eukaryota</taxon>
        <taxon>Fungi</taxon>
        <taxon>Dikarya</taxon>
        <taxon>Basidiomycota</taxon>
        <taxon>Agaricomycotina</taxon>
        <taxon>Agaricomycetes</taxon>
        <taxon>Hymenochaetales</taxon>
        <taxon>Schizoporaceae</taxon>
        <taxon>Schizopora</taxon>
    </lineage>
</organism>
<dbReference type="AlphaFoldDB" id="A0A0H2RWT3"/>
<name>A0A0H2RWT3_9AGAM</name>
<accession>A0A0H2RWT3</accession>
<evidence type="ECO:0000313" key="2">
    <source>
        <dbReference type="EMBL" id="KLO13893.1"/>
    </source>
</evidence>
<keyword evidence="1" id="KW-0175">Coiled coil</keyword>
<dbReference type="Proteomes" id="UP000053477">
    <property type="component" value="Unassembled WGS sequence"/>
</dbReference>
<reference evidence="2 3" key="1">
    <citation type="submission" date="2015-04" db="EMBL/GenBank/DDBJ databases">
        <title>Complete genome sequence of Schizopora paradoxa KUC8140, a cosmopolitan wood degrader in East Asia.</title>
        <authorList>
            <consortium name="DOE Joint Genome Institute"/>
            <person name="Min B."/>
            <person name="Park H."/>
            <person name="Jang Y."/>
            <person name="Kim J.-J."/>
            <person name="Kim K.H."/>
            <person name="Pangilinan J."/>
            <person name="Lipzen A."/>
            <person name="Riley R."/>
            <person name="Grigoriev I.V."/>
            <person name="Spatafora J.W."/>
            <person name="Choi I.-G."/>
        </authorList>
    </citation>
    <scope>NUCLEOTIDE SEQUENCE [LARGE SCALE GENOMIC DNA]</scope>
    <source>
        <strain evidence="2 3">KUC8140</strain>
    </source>
</reference>
<evidence type="ECO:0000313" key="3">
    <source>
        <dbReference type="Proteomes" id="UP000053477"/>
    </source>
</evidence>
<proteinExistence type="predicted"/>
<protein>
    <submittedName>
        <fullName evidence="2">Uncharacterized protein</fullName>
    </submittedName>
</protein>
<dbReference type="OrthoDB" id="3066495at2759"/>
<dbReference type="EMBL" id="KQ085952">
    <property type="protein sequence ID" value="KLO13893.1"/>
    <property type="molecule type" value="Genomic_DNA"/>
</dbReference>
<gene>
    <name evidence="2" type="ORF">SCHPADRAFT_940000</name>
</gene>
<keyword evidence="3" id="KW-1185">Reference proteome</keyword>